<keyword evidence="1" id="KW-0963">Cytoplasm</keyword>
<feature type="domain" description="Response regulatory" evidence="6">
    <location>
        <begin position="3"/>
        <end position="128"/>
    </location>
</feature>
<evidence type="ECO:0000256" key="3">
    <source>
        <dbReference type="ARBA" id="ARBA00023159"/>
    </source>
</evidence>
<dbReference type="PATRIC" id="fig|1423747.3.peg.536"/>
<dbReference type="STRING" id="1423747.FC69_GL000527"/>
<dbReference type="PROSITE" id="PS50110">
    <property type="entry name" value="RESPONSE_REGULATORY"/>
    <property type="match status" value="1"/>
</dbReference>
<comment type="function">
    <text evidence="4">Required for high-level post-exponential phase expression of a series of secreted proteins.</text>
</comment>
<gene>
    <name evidence="8" type="ORF">FC69_GL000527</name>
</gene>
<name>A0A0R1S4D3_9LACO</name>
<dbReference type="GO" id="GO:0003677">
    <property type="term" value="F:DNA binding"/>
    <property type="evidence" value="ECO:0007669"/>
    <property type="project" value="InterPro"/>
</dbReference>
<evidence type="ECO:0000313" key="9">
    <source>
        <dbReference type="Proteomes" id="UP000051264"/>
    </source>
</evidence>
<feature type="modified residue" description="4-aspartylphosphate" evidence="5">
    <location>
        <position position="61"/>
    </location>
</feature>
<evidence type="ECO:0000256" key="5">
    <source>
        <dbReference type="PROSITE-ProRule" id="PRU00169"/>
    </source>
</evidence>
<keyword evidence="2" id="KW-0902">Two-component regulatory system</keyword>
<dbReference type="Gene3D" id="3.40.50.2300">
    <property type="match status" value="1"/>
</dbReference>
<dbReference type="InterPro" id="IPR001789">
    <property type="entry name" value="Sig_transdc_resp-reg_receiver"/>
</dbReference>
<evidence type="ECO:0000259" key="7">
    <source>
        <dbReference type="PROSITE" id="PS50930"/>
    </source>
</evidence>
<keyword evidence="3" id="KW-0010">Activator</keyword>
<dbReference type="SMART" id="SM00448">
    <property type="entry name" value="REC"/>
    <property type="match status" value="1"/>
</dbReference>
<dbReference type="InterPro" id="IPR046947">
    <property type="entry name" value="LytR-like"/>
</dbReference>
<sequence>MINVFLCDDEPTLLKNYSEIVTNFAQSHPNTTEITLKTKNGYELLVFLKESHFQGGLYFLDIDLANDQLNGIDLALEIRKLDSYAQIAFISTHEELLKETIQRRINILNFIYKEDGLESVRAMIQETLMTAIELHDKQLPEQEGAAYFEYNNGLILEKIKLDEINYFETAQQVRHILVHADSSVIEFSAKMIDIEKQLPQFYKAHKSILINPEKVVKIDKLKRRVAFDNGDSCDISYRKVTGLMNLIATAHQD</sequence>
<protein>
    <recommendedName>
        <fullName evidence="10">Response regulator</fullName>
    </recommendedName>
</protein>
<evidence type="ECO:0000256" key="2">
    <source>
        <dbReference type="ARBA" id="ARBA00023012"/>
    </source>
</evidence>
<feature type="domain" description="HTH LytTR-type" evidence="7">
    <location>
        <begin position="157"/>
        <end position="249"/>
    </location>
</feature>
<evidence type="ECO:0000256" key="4">
    <source>
        <dbReference type="ARBA" id="ARBA00037164"/>
    </source>
</evidence>
<dbReference type="EMBL" id="AZEX01000013">
    <property type="protein sequence ID" value="KRL61674.1"/>
    <property type="molecule type" value="Genomic_DNA"/>
</dbReference>
<accession>A0A0R1S4D3</accession>
<evidence type="ECO:0008006" key="10">
    <source>
        <dbReference type="Google" id="ProtNLM"/>
    </source>
</evidence>
<dbReference type="SMART" id="SM00850">
    <property type="entry name" value="LytTR"/>
    <property type="match status" value="1"/>
</dbReference>
<dbReference type="Gene3D" id="2.40.50.1020">
    <property type="entry name" value="LytTr DNA-binding domain"/>
    <property type="match status" value="1"/>
</dbReference>
<dbReference type="OrthoDB" id="9809318at2"/>
<dbReference type="PROSITE" id="PS50930">
    <property type="entry name" value="HTH_LYTTR"/>
    <property type="match status" value="1"/>
</dbReference>
<dbReference type="SUPFAM" id="SSF52172">
    <property type="entry name" value="CheY-like"/>
    <property type="match status" value="1"/>
</dbReference>
<dbReference type="PANTHER" id="PTHR37299">
    <property type="entry name" value="TRANSCRIPTIONAL REGULATOR-RELATED"/>
    <property type="match status" value="1"/>
</dbReference>
<dbReference type="GO" id="GO:0000156">
    <property type="term" value="F:phosphorelay response regulator activity"/>
    <property type="evidence" value="ECO:0007669"/>
    <property type="project" value="InterPro"/>
</dbReference>
<proteinExistence type="predicted"/>
<evidence type="ECO:0000256" key="1">
    <source>
        <dbReference type="ARBA" id="ARBA00022490"/>
    </source>
</evidence>
<dbReference type="InterPro" id="IPR007492">
    <property type="entry name" value="LytTR_DNA-bd_dom"/>
</dbReference>
<dbReference type="eggNOG" id="COG3279">
    <property type="taxonomic scope" value="Bacteria"/>
</dbReference>
<comment type="caution">
    <text evidence="8">The sequence shown here is derived from an EMBL/GenBank/DDBJ whole genome shotgun (WGS) entry which is preliminary data.</text>
</comment>
<reference evidence="8 9" key="1">
    <citation type="journal article" date="2015" name="Genome Announc.">
        <title>Expanding the biotechnology potential of lactobacilli through comparative genomics of 213 strains and associated genera.</title>
        <authorList>
            <person name="Sun Z."/>
            <person name="Harris H.M."/>
            <person name="McCann A."/>
            <person name="Guo C."/>
            <person name="Argimon S."/>
            <person name="Zhang W."/>
            <person name="Yang X."/>
            <person name="Jeffery I.B."/>
            <person name="Cooney J.C."/>
            <person name="Kagawa T.F."/>
            <person name="Liu W."/>
            <person name="Song Y."/>
            <person name="Salvetti E."/>
            <person name="Wrobel A."/>
            <person name="Rasinkangas P."/>
            <person name="Parkhill J."/>
            <person name="Rea M.C."/>
            <person name="O'Sullivan O."/>
            <person name="Ritari J."/>
            <person name="Douillard F.P."/>
            <person name="Paul Ross R."/>
            <person name="Yang R."/>
            <person name="Briner A.E."/>
            <person name="Felis G.E."/>
            <person name="de Vos W.M."/>
            <person name="Barrangou R."/>
            <person name="Klaenhammer T.R."/>
            <person name="Caufield P.W."/>
            <person name="Cui Y."/>
            <person name="Zhang H."/>
            <person name="O'Toole P.W."/>
        </authorList>
    </citation>
    <scope>NUCLEOTIDE SEQUENCE [LARGE SCALE GENOMIC DNA]</scope>
    <source>
        <strain evidence="8 9">DSM 14340</strain>
    </source>
</reference>
<evidence type="ECO:0000259" key="6">
    <source>
        <dbReference type="PROSITE" id="PS50110"/>
    </source>
</evidence>
<organism evidence="8 9">
    <name type="scientific">Latilactobacillus fuchuensis DSM 14340 = JCM 11249</name>
    <dbReference type="NCBI Taxonomy" id="1423747"/>
    <lineage>
        <taxon>Bacteria</taxon>
        <taxon>Bacillati</taxon>
        <taxon>Bacillota</taxon>
        <taxon>Bacilli</taxon>
        <taxon>Lactobacillales</taxon>
        <taxon>Lactobacillaceae</taxon>
        <taxon>Latilactobacillus</taxon>
    </lineage>
</organism>
<keyword evidence="5" id="KW-0597">Phosphoprotein</keyword>
<dbReference type="RefSeq" id="WP_025083755.1">
    <property type="nucleotide sequence ID" value="NZ_AZEX01000013.1"/>
</dbReference>
<dbReference type="Proteomes" id="UP000051264">
    <property type="component" value="Unassembled WGS sequence"/>
</dbReference>
<dbReference type="Pfam" id="PF04397">
    <property type="entry name" value="LytTR"/>
    <property type="match status" value="1"/>
</dbReference>
<evidence type="ECO:0000313" key="8">
    <source>
        <dbReference type="EMBL" id="KRL61674.1"/>
    </source>
</evidence>
<dbReference type="AlphaFoldDB" id="A0A0R1S4D3"/>
<dbReference type="PANTHER" id="PTHR37299:SF3">
    <property type="entry name" value="STAGE 0 SPORULATION PROTEIN A HOMOLOG"/>
    <property type="match status" value="1"/>
</dbReference>
<dbReference type="InterPro" id="IPR011006">
    <property type="entry name" value="CheY-like_superfamily"/>
</dbReference>